<reference evidence="3" key="1">
    <citation type="submission" date="2022-02" db="EMBL/GenBank/DDBJ databases">
        <authorList>
            <person name="Henning P.M."/>
            <person name="McCubbin A.G."/>
            <person name="Shore J.S."/>
        </authorList>
    </citation>
    <scope>NUCLEOTIDE SEQUENCE</scope>
    <source>
        <strain evidence="3">F60SS</strain>
        <tissue evidence="3">Leaves</tissue>
    </source>
</reference>
<dbReference type="EMBL" id="JAKUCV010003563">
    <property type="protein sequence ID" value="KAJ4838403.1"/>
    <property type="molecule type" value="Genomic_DNA"/>
</dbReference>
<comment type="caution">
    <text evidence="3">The sequence shown here is derived from an EMBL/GenBank/DDBJ whole genome shotgun (WGS) entry which is preliminary data.</text>
</comment>
<evidence type="ECO:0000259" key="2">
    <source>
        <dbReference type="Pfam" id="PF14111"/>
    </source>
</evidence>
<gene>
    <name evidence="3" type="ORF">Tsubulata_017433</name>
</gene>
<dbReference type="InterPro" id="IPR025558">
    <property type="entry name" value="DUF4283"/>
</dbReference>
<feature type="compositionally biased region" description="Basic and acidic residues" evidence="1">
    <location>
        <begin position="446"/>
        <end position="455"/>
    </location>
</feature>
<dbReference type="PANTHER" id="PTHR31286">
    <property type="entry name" value="GLYCINE-RICH CELL WALL STRUCTURAL PROTEIN 1.8-LIKE"/>
    <property type="match status" value="1"/>
</dbReference>
<dbReference type="Proteomes" id="UP001141552">
    <property type="component" value="Unassembled WGS sequence"/>
</dbReference>
<keyword evidence="4" id="KW-1185">Reference proteome</keyword>
<dbReference type="PANTHER" id="PTHR31286:SF99">
    <property type="entry name" value="DUF4283 DOMAIN-CONTAINING PROTEIN"/>
    <property type="match status" value="1"/>
</dbReference>
<proteinExistence type="predicted"/>
<feature type="compositionally biased region" description="Basic and acidic residues" evidence="1">
    <location>
        <begin position="1"/>
        <end position="16"/>
    </location>
</feature>
<feature type="compositionally biased region" description="Pro residues" evidence="1">
    <location>
        <begin position="485"/>
        <end position="495"/>
    </location>
</feature>
<dbReference type="OrthoDB" id="692417at2759"/>
<feature type="compositionally biased region" description="Acidic residues" evidence="1">
    <location>
        <begin position="36"/>
        <end position="46"/>
    </location>
</feature>
<evidence type="ECO:0000313" key="3">
    <source>
        <dbReference type="EMBL" id="KAJ4838403.1"/>
    </source>
</evidence>
<evidence type="ECO:0000313" key="4">
    <source>
        <dbReference type="Proteomes" id="UP001141552"/>
    </source>
</evidence>
<feature type="domain" description="DUF4283" evidence="2">
    <location>
        <begin position="163"/>
        <end position="246"/>
    </location>
</feature>
<organism evidence="3 4">
    <name type="scientific">Turnera subulata</name>
    <dbReference type="NCBI Taxonomy" id="218843"/>
    <lineage>
        <taxon>Eukaryota</taxon>
        <taxon>Viridiplantae</taxon>
        <taxon>Streptophyta</taxon>
        <taxon>Embryophyta</taxon>
        <taxon>Tracheophyta</taxon>
        <taxon>Spermatophyta</taxon>
        <taxon>Magnoliopsida</taxon>
        <taxon>eudicotyledons</taxon>
        <taxon>Gunneridae</taxon>
        <taxon>Pentapetalae</taxon>
        <taxon>rosids</taxon>
        <taxon>fabids</taxon>
        <taxon>Malpighiales</taxon>
        <taxon>Passifloraceae</taxon>
        <taxon>Turnera</taxon>
    </lineage>
</organism>
<evidence type="ECO:0000256" key="1">
    <source>
        <dbReference type="SAM" id="MobiDB-lite"/>
    </source>
</evidence>
<protein>
    <recommendedName>
        <fullName evidence="2">DUF4283 domain-containing protein</fullName>
    </recommendedName>
</protein>
<feature type="region of interest" description="Disordered" evidence="1">
    <location>
        <begin position="360"/>
        <end position="516"/>
    </location>
</feature>
<reference evidence="3" key="2">
    <citation type="journal article" date="2023" name="Plants (Basel)">
        <title>Annotation of the Turnera subulata (Passifloraceae) Draft Genome Reveals the S-Locus Evolved after the Divergence of Turneroideae from Passifloroideae in a Stepwise Manner.</title>
        <authorList>
            <person name="Henning P.M."/>
            <person name="Roalson E.H."/>
            <person name="Mir W."/>
            <person name="McCubbin A.G."/>
            <person name="Shore J.S."/>
        </authorList>
    </citation>
    <scope>NUCLEOTIDE SEQUENCE</scope>
    <source>
        <strain evidence="3">F60SS</strain>
    </source>
</reference>
<accession>A0A9Q0FVN8</accession>
<feature type="compositionally biased region" description="Polar residues" evidence="1">
    <location>
        <begin position="434"/>
        <end position="445"/>
    </location>
</feature>
<sequence>MRGRERDRSRSRERDLAPLPTTDLRRARGSPMGGQEPEEEVPEETVTETNGERNTKKVRIKPLEVHNSTGITCAGQQTGTGGMTMEPGRAEMVTDPVMTQAPAPDLTKLPGATIGMDEGEQWQQPQVQDFQRTGPVQSATEGLIPESVERVVELSEAFKKRLDEQWQTAVVVKLLDRPIGYKARHSKLQLLWQPKGAFKILDLENNFYLVRFRDEEDYLHALVGGPWTIFGNVLSVQPWTKDFRATSGKIDKVMVWVQFPDFPVNRYHSKVFSLLGDLVGRTVKLDDNALNPKRAKFAKVSVCINLNVPLPGTVELEGEEIKVRYEGLPNICITCRRVGHNILGCPEVRIENGQNPALLTSEGLEAGQPGSINSGSRGEWMNVPRRTRRTTKRQVDGSPVPPSPSYFAALVDQASKKPKAQPKPNPQIRKQVPNRKNQPKANSQPPKRDPLKDISNEPPQDLPQARIGQAHHTHNPSDVVQTPIGPVPSPVPSPAIYPAVSNNFNHPAPPRPRRNQNHTTVVLTEDCHRMIFSPGASSSGMNIDRPPDNSHPR</sequence>
<dbReference type="AlphaFoldDB" id="A0A9Q0FVN8"/>
<feature type="region of interest" description="Disordered" evidence="1">
    <location>
        <begin position="531"/>
        <end position="553"/>
    </location>
</feature>
<feature type="region of interest" description="Disordered" evidence="1">
    <location>
        <begin position="1"/>
        <end position="53"/>
    </location>
</feature>
<dbReference type="InterPro" id="IPR040256">
    <property type="entry name" value="At4g02000-like"/>
</dbReference>
<name>A0A9Q0FVN8_9ROSI</name>
<dbReference type="Pfam" id="PF14111">
    <property type="entry name" value="DUF4283"/>
    <property type="match status" value="1"/>
</dbReference>